<dbReference type="SMART" id="SM00564">
    <property type="entry name" value="PQQ"/>
    <property type="match status" value="7"/>
</dbReference>
<dbReference type="InterPro" id="IPR002372">
    <property type="entry name" value="PQQ_rpt_dom"/>
</dbReference>
<dbReference type="EMBL" id="FNHL01000002">
    <property type="protein sequence ID" value="SDM55612.1"/>
    <property type="molecule type" value="Genomic_DNA"/>
</dbReference>
<dbReference type="OrthoDB" id="145878at2157"/>
<dbReference type="PROSITE" id="PS51257">
    <property type="entry name" value="PROKAR_LIPOPROTEIN"/>
    <property type="match status" value="1"/>
</dbReference>
<accession>A0A1G9U6Z8</accession>
<dbReference type="Gene3D" id="2.40.128.630">
    <property type="match status" value="1"/>
</dbReference>
<keyword evidence="3" id="KW-1185">Reference proteome</keyword>
<dbReference type="STRING" id="660521.SAMN04487949_2065"/>
<evidence type="ECO:0000313" key="3">
    <source>
        <dbReference type="Proteomes" id="UP000199451"/>
    </source>
</evidence>
<dbReference type="InterPro" id="IPR011047">
    <property type="entry name" value="Quinoprotein_ADH-like_sf"/>
</dbReference>
<proteinExistence type="predicted"/>
<protein>
    <submittedName>
        <fullName evidence="2">Outer membrane protein assembly factor BamB, contains PQQ-like beta-propeller repeat</fullName>
    </submittedName>
</protein>
<dbReference type="PROSITE" id="PS51318">
    <property type="entry name" value="TAT"/>
    <property type="match status" value="1"/>
</dbReference>
<organism evidence="2 3">
    <name type="scientific">Halogranum gelatinilyticum</name>
    <dbReference type="NCBI Taxonomy" id="660521"/>
    <lineage>
        <taxon>Archaea</taxon>
        <taxon>Methanobacteriati</taxon>
        <taxon>Methanobacteriota</taxon>
        <taxon>Stenosarchaea group</taxon>
        <taxon>Halobacteria</taxon>
        <taxon>Halobacteriales</taxon>
        <taxon>Haloferacaceae</taxon>
    </lineage>
</organism>
<dbReference type="SUPFAM" id="SSF50998">
    <property type="entry name" value="Quinoprotein alcohol dehydrogenase-like"/>
    <property type="match status" value="2"/>
</dbReference>
<name>A0A1G9U6Z8_9EURY</name>
<dbReference type="Gene3D" id="2.130.10.10">
    <property type="entry name" value="YVTN repeat-like/Quinoprotein amine dehydrogenase"/>
    <property type="match status" value="2"/>
</dbReference>
<dbReference type="AlphaFoldDB" id="A0A1G9U6Z8"/>
<evidence type="ECO:0000259" key="1">
    <source>
        <dbReference type="Pfam" id="PF13360"/>
    </source>
</evidence>
<dbReference type="PANTHER" id="PTHR34512:SF30">
    <property type="entry name" value="OUTER MEMBRANE PROTEIN ASSEMBLY FACTOR BAMB"/>
    <property type="match status" value="1"/>
</dbReference>
<dbReference type="PANTHER" id="PTHR34512">
    <property type="entry name" value="CELL SURFACE PROTEIN"/>
    <property type="match status" value="1"/>
</dbReference>
<dbReference type="Proteomes" id="UP000199451">
    <property type="component" value="Unassembled WGS sequence"/>
</dbReference>
<dbReference type="Pfam" id="PF13360">
    <property type="entry name" value="PQQ_2"/>
    <property type="match status" value="2"/>
</dbReference>
<dbReference type="RefSeq" id="WP_089697363.1">
    <property type="nucleotide sequence ID" value="NZ_FNHL01000002.1"/>
</dbReference>
<feature type="domain" description="Pyrrolo-quinoline quinone repeat" evidence="1">
    <location>
        <begin position="276"/>
        <end position="382"/>
    </location>
</feature>
<gene>
    <name evidence="2" type="ORF">SAMN04487949_2065</name>
</gene>
<dbReference type="InterPro" id="IPR006311">
    <property type="entry name" value="TAT_signal"/>
</dbReference>
<dbReference type="InterPro" id="IPR015943">
    <property type="entry name" value="WD40/YVTN_repeat-like_dom_sf"/>
</dbReference>
<sequence length="410" mass="43470">MAPPTRRSFLATSGAVGLAGLAGCTTLDRALEQFQSHVRRSDADLSGGYGDPWPTLGFDARRSGVRSGQLSVDADGRVERVAPAGLFFRMPPTVVDDTVYFGVDRRGERDEREESFSGFVAHDAETGDERWRVAERQGMATPTVVGETVFTTSAGETRALDRTTGDLHWRTNVGYGYPEVSPTVVGDRLYASGGSVVALDAVTGETLWESERELAGTFGTAATEDVVCATSGSGGEGGLYAFDPADGSLRWEAPAVGECYTPPVVRGETAYAAQTSGRLSAVSLADGTERWHRAFGEQLHTPPAVTDDTAYLTSDNRDALFALDTATGETRWRQSLDPTVDYTPAVVGDTVFVTANAGNGRLVALDATTGEVRWSYTLGFQPTTGPVPGDDALYVGGETDGSTASVVRYS</sequence>
<evidence type="ECO:0000313" key="2">
    <source>
        <dbReference type="EMBL" id="SDM55612.1"/>
    </source>
</evidence>
<feature type="domain" description="Pyrrolo-quinoline quinone repeat" evidence="1">
    <location>
        <begin position="121"/>
        <end position="254"/>
    </location>
</feature>
<dbReference type="InterPro" id="IPR018391">
    <property type="entry name" value="PQQ_b-propeller_rpt"/>
</dbReference>
<reference evidence="3" key="1">
    <citation type="submission" date="2016-10" db="EMBL/GenBank/DDBJ databases">
        <authorList>
            <person name="Varghese N."/>
            <person name="Submissions S."/>
        </authorList>
    </citation>
    <scope>NUCLEOTIDE SEQUENCE [LARGE SCALE GENOMIC DNA]</scope>
    <source>
        <strain evidence="3">CGMCC 1.10119</strain>
    </source>
</reference>